<comment type="similarity">
    <text evidence="2 9">Belongs to the mitochondrial pyruvate carrier (MPC) (TC 2.A.105) family.</text>
</comment>
<keyword evidence="7 9" id="KW-0496">Mitochondrion</keyword>
<accession>A0A2T2NUQ5</accession>
<keyword evidence="5 9" id="KW-0999">Mitochondrion inner membrane</keyword>
<dbReference type="Pfam" id="PF03650">
    <property type="entry name" value="MPC"/>
    <property type="match status" value="1"/>
</dbReference>
<keyword evidence="11" id="KW-1185">Reference proteome</keyword>
<comment type="function">
    <text evidence="9">Mediates the uptake of pyruvate into mitochondria.</text>
</comment>
<dbReference type="STRING" id="1448308.A0A2T2NUQ5"/>
<organism evidence="10 11">
    <name type="scientific">Corynespora cassiicola Philippines</name>
    <dbReference type="NCBI Taxonomy" id="1448308"/>
    <lineage>
        <taxon>Eukaryota</taxon>
        <taxon>Fungi</taxon>
        <taxon>Dikarya</taxon>
        <taxon>Ascomycota</taxon>
        <taxon>Pezizomycotina</taxon>
        <taxon>Dothideomycetes</taxon>
        <taxon>Pleosporomycetidae</taxon>
        <taxon>Pleosporales</taxon>
        <taxon>Corynesporascaceae</taxon>
        <taxon>Corynespora</taxon>
    </lineage>
</organism>
<comment type="subcellular location">
    <subcellularLocation>
        <location evidence="1 9">Mitochondrion inner membrane</location>
        <topology evidence="1 9">Multi-pass membrane protein</topology>
    </subcellularLocation>
</comment>
<keyword evidence="3 9" id="KW-0813">Transport</keyword>
<dbReference type="AlphaFoldDB" id="A0A2T2NUQ5"/>
<protein>
    <recommendedName>
        <fullName evidence="9">Mitochondrial pyruvate carrier</fullName>
    </recommendedName>
</protein>
<keyword evidence="8" id="KW-0472">Membrane</keyword>
<evidence type="ECO:0000256" key="2">
    <source>
        <dbReference type="ARBA" id="ARBA00006416"/>
    </source>
</evidence>
<evidence type="ECO:0000256" key="4">
    <source>
        <dbReference type="ARBA" id="ARBA00022692"/>
    </source>
</evidence>
<dbReference type="Proteomes" id="UP000240883">
    <property type="component" value="Unassembled WGS sequence"/>
</dbReference>
<gene>
    <name evidence="10" type="ORF">BS50DRAFT_572273</name>
</gene>
<evidence type="ECO:0000313" key="10">
    <source>
        <dbReference type="EMBL" id="PSN69099.1"/>
    </source>
</evidence>
<proteinExistence type="inferred from homology"/>
<dbReference type="GO" id="GO:0006850">
    <property type="term" value="P:pyruvate import into mitochondria"/>
    <property type="evidence" value="ECO:0007669"/>
    <property type="project" value="InterPro"/>
</dbReference>
<evidence type="ECO:0000256" key="1">
    <source>
        <dbReference type="ARBA" id="ARBA00004448"/>
    </source>
</evidence>
<evidence type="ECO:0000256" key="6">
    <source>
        <dbReference type="ARBA" id="ARBA00022989"/>
    </source>
</evidence>
<dbReference type="InterPro" id="IPR005336">
    <property type="entry name" value="MPC"/>
</dbReference>
<evidence type="ECO:0000256" key="8">
    <source>
        <dbReference type="ARBA" id="ARBA00023136"/>
    </source>
</evidence>
<evidence type="ECO:0000256" key="9">
    <source>
        <dbReference type="RuleBase" id="RU363100"/>
    </source>
</evidence>
<evidence type="ECO:0000256" key="3">
    <source>
        <dbReference type="ARBA" id="ARBA00022448"/>
    </source>
</evidence>
<dbReference type="EMBL" id="KZ678133">
    <property type="protein sequence ID" value="PSN69099.1"/>
    <property type="molecule type" value="Genomic_DNA"/>
</dbReference>
<reference evidence="10 11" key="1">
    <citation type="journal article" date="2018" name="Front. Microbiol.">
        <title>Genome-Wide Analysis of Corynespora cassiicola Leaf Fall Disease Putative Effectors.</title>
        <authorList>
            <person name="Lopez D."/>
            <person name="Ribeiro S."/>
            <person name="Label P."/>
            <person name="Fumanal B."/>
            <person name="Venisse J.S."/>
            <person name="Kohler A."/>
            <person name="de Oliveira R.R."/>
            <person name="Labutti K."/>
            <person name="Lipzen A."/>
            <person name="Lail K."/>
            <person name="Bauer D."/>
            <person name="Ohm R.A."/>
            <person name="Barry K.W."/>
            <person name="Spatafora J."/>
            <person name="Grigoriev I.V."/>
            <person name="Martin F.M."/>
            <person name="Pujade-Renaud V."/>
        </authorList>
    </citation>
    <scope>NUCLEOTIDE SEQUENCE [LARGE SCALE GENOMIC DNA]</scope>
    <source>
        <strain evidence="10 11">Philippines</strain>
    </source>
</reference>
<name>A0A2T2NUQ5_CORCC</name>
<dbReference type="OrthoDB" id="869189at2759"/>
<evidence type="ECO:0000256" key="5">
    <source>
        <dbReference type="ARBA" id="ARBA00022792"/>
    </source>
</evidence>
<keyword evidence="4" id="KW-0812">Transmembrane</keyword>
<sequence length="130" mass="14292">MACAALRCTVLCETEANTKDCRAPILKWAVVLGGVSDLTRPAEQLSLNQNAALTATGAIWTRWCFVIKPRNVFLASVNFALFLVGSTQVTRIYLYNRSLKDTEGQAKAEGKELKEDLKEVAEKAEKAIKS</sequence>
<evidence type="ECO:0000313" key="11">
    <source>
        <dbReference type="Proteomes" id="UP000240883"/>
    </source>
</evidence>
<dbReference type="GO" id="GO:0005743">
    <property type="term" value="C:mitochondrial inner membrane"/>
    <property type="evidence" value="ECO:0007669"/>
    <property type="project" value="UniProtKB-SubCell"/>
</dbReference>
<evidence type="ECO:0000256" key="7">
    <source>
        <dbReference type="ARBA" id="ARBA00023128"/>
    </source>
</evidence>
<keyword evidence="6" id="KW-1133">Transmembrane helix</keyword>